<dbReference type="PANTHER" id="PTHR30134:SF2">
    <property type="entry name" value="HYDROGENASE MATURATION FACTOR HYPB"/>
    <property type="match status" value="1"/>
</dbReference>
<keyword evidence="4" id="KW-0547">Nucleotide-binding</keyword>
<dbReference type="NCBIfam" id="TIGR00073">
    <property type="entry name" value="hypB"/>
    <property type="match status" value="1"/>
</dbReference>
<evidence type="ECO:0000259" key="9">
    <source>
        <dbReference type="Pfam" id="PF02492"/>
    </source>
</evidence>
<organism evidence="10 11">
    <name type="scientific">Photobacterium chitinilyticum</name>
    <dbReference type="NCBI Taxonomy" id="2485123"/>
    <lineage>
        <taxon>Bacteria</taxon>
        <taxon>Pseudomonadati</taxon>
        <taxon>Pseudomonadota</taxon>
        <taxon>Gammaproteobacteria</taxon>
        <taxon>Vibrionales</taxon>
        <taxon>Vibrionaceae</taxon>
        <taxon>Photobacterium</taxon>
    </lineage>
</organism>
<dbReference type="GO" id="GO:0051604">
    <property type="term" value="P:protein maturation"/>
    <property type="evidence" value="ECO:0007669"/>
    <property type="project" value="InterPro"/>
</dbReference>
<evidence type="ECO:0000256" key="5">
    <source>
        <dbReference type="ARBA" id="ARBA00022801"/>
    </source>
</evidence>
<evidence type="ECO:0000313" key="10">
    <source>
        <dbReference type="EMBL" id="RWX54575.1"/>
    </source>
</evidence>
<dbReference type="CDD" id="cd05390">
    <property type="entry name" value="HypB"/>
    <property type="match status" value="1"/>
</dbReference>
<evidence type="ECO:0000256" key="7">
    <source>
        <dbReference type="ARBA" id="ARBA00023134"/>
    </source>
</evidence>
<protein>
    <recommendedName>
        <fullName evidence="8">Hydrogenase maturation factor HypB</fullName>
    </recommendedName>
</protein>
<reference evidence="10 11" key="1">
    <citation type="submission" date="2018-11" db="EMBL/GenBank/DDBJ databases">
        <title>Photobacterium sp. BEI247 sp. nov., a marine bacterium isolated from Yongle Blue Hole in the South China Sea.</title>
        <authorList>
            <person name="Wang X."/>
        </authorList>
    </citation>
    <scope>NUCLEOTIDE SEQUENCE [LARGE SCALE GENOMIC DNA]</scope>
    <source>
        <strain evidence="11">BEI247</strain>
    </source>
</reference>
<dbReference type="Gene3D" id="3.40.50.300">
    <property type="entry name" value="P-loop containing nucleotide triphosphate hydrolases"/>
    <property type="match status" value="1"/>
</dbReference>
<feature type="domain" description="CobW/HypB/UreG nucleotide-binding" evidence="9">
    <location>
        <begin position="61"/>
        <end position="210"/>
    </location>
</feature>
<dbReference type="SUPFAM" id="SSF52540">
    <property type="entry name" value="P-loop containing nucleoside triphosphate hydrolases"/>
    <property type="match status" value="1"/>
</dbReference>
<dbReference type="GO" id="GO:0008270">
    <property type="term" value="F:zinc ion binding"/>
    <property type="evidence" value="ECO:0007669"/>
    <property type="project" value="TreeGrafter"/>
</dbReference>
<dbReference type="Pfam" id="PF02492">
    <property type="entry name" value="cobW"/>
    <property type="match status" value="1"/>
</dbReference>
<keyword evidence="3" id="KW-0479">Metal-binding</keyword>
<dbReference type="PANTHER" id="PTHR30134">
    <property type="entry name" value="HYDROGENASE PROTEIN ASSEMBLY PROTEIN, NICKEL CHAPERONE"/>
    <property type="match status" value="1"/>
</dbReference>
<keyword evidence="7" id="KW-0342">GTP-binding</keyword>
<dbReference type="InterPro" id="IPR004392">
    <property type="entry name" value="Hyd_mat_HypB"/>
</dbReference>
<dbReference type="PIRSF" id="PIRSF005624">
    <property type="entry name" value="Ni-bind_GTPase"/>
    <property type="match status" value="1"/>
</dbReference>
<evidence type="ECO:0000256" key="1">
    <source>
        <dbReference type="ARBA" id="ARBA00006211"/>
    </source>
</evidence>
<dbReference type="RefSeq" id="WP_128784846.1">
    <property type="nucleotide sequence ID" value="NZ_JAKJSG010000121.1"/>
</dbReference>
<name>A0A3S3RGB4_9GAMM</name>
<comment type="caution">
    <text evidence="10">The sequence shown here is derived from an EMBL/GenBank/DDBJ whole genome shotgun (WGS) entry which is preliminary data.</text>
</comment>
<dbReference type="EMBL" id="RJLM01000006">
    <property type="protein sequence ID" value="RWX54575.1"/>
    <property type="molecule type" value="Genomic_DNA"/>
</dbReference>
<comment type="similarity">
    <text evidence="1">Belongs to the SIMIBI class G3E GTPase family. HypB/HupM subfamily.</text>
</comment>
<dbReference type="InterPro" id="IPR027417">
    <property type="entry name" value="P-loop_NTPase"/>
</dbReference>
<evidence type="ECO:0000256" key="3">
    <source>
        <dbReference type="ARBA" id="ARBA00022723"/>
    </source>
</evidence>
<keyword evidence="6" id="KW-0862">Zinc</keyword>
<keyword evidence="2" id="KW-0533">Nickel</keyword>
<evidence type="ECO:0000256" key="4">
    <source>
        <dbReference type="ARBA" id="ARBA00022741"/>
    </source>
</evidence>
<dbReference type="GO" id="GO:0003924">
    <property type="term" value="F:GTPase activity"/>
    <property type="evidence" value="ECO:0007669"/>
    <property type="project" value="InterPro"/>
</dbReference>
<dbReference type="AlphaFoldDB" id="A0A3S3RGB4"/>
<gene>
    <name evidence="10" type="primary">hypB</name>
    <name evidence="10" type="ORF">EDI28_15890</name>
</gene>
<dbReference type="InterPro" id="IPR003495">
    <property type="entry name" value="CobW/HypB/UreG_nucleotide-bd"/>
</dbReference>
<dbReference type="GO" id="GO:0016151">
    <property type="term" value="F:nickel cation binding"/>
    <property type="evidence" value="ECO:0007669"/>
    <property type="project" value="InterPro"/>
</dbReference>
<keyword evidence="11" id="KW-1185">Reference proteome</keyword>
<evidence type="ECO:0000256" key="6">
    <source>
        <dbReference type="ARBA" id="ARBA00022833"/>
    </source>
</evidence>
<evidence type="ECO:0000313" key="11">
    <source>
        <dbReference type="Proteomes" id="UP000287563"/>
    </source>
</evidence>
<proteinExistence type="inferred from homology"/>
<accession>A0A3S3RGB4</accession>
<evidence type="ECO:0000256" key="8">
    <source>
        <dbReference type="ARBA" id="ARBA00035238"/>
    </source>
</evidence>
<dbReference type="GO" id="GO:0005525">
    <property type="term" value="F:GTP binding"/>
    <property type="evidence" value="ECO:0007669"/>
    <property type="project" value="UniProtKB-KW"/>
</dbReference>
<sequence>MCNTCSCNITDGNRHLIQEGGKHSRTESGQKSFTVIKNLLHENNNQAEHNRAFFNRHKILVINLMSSPGSGKTRLLESSISALKSRGIGVAVIEGDLETENDADRIRKHNVPVIQVTTGMACHLDAHMITNAQKQLELENVAILFIENVGNLVCPASFDLGQHLDVVLLSVTEGDDKPSKYPVMFRTADNVLLTKTDLISFFDDFSSVRARKAITDLSKKTHIIELSAKSGHGMSTWLDWLERSLIEFRSNNAIPL</sequence>
<dbReference type="OrthoDB" id="9802035at2"/>
<keyword evidence="5" id="KW-0378">Hydrolase</keyword>
<evidence type="ECO:0000256" key="2">
    <source>
        <dbReference type="ARBA" id="ARBA00022596"/>
    </source>
</evidence>
<dbReference type="Proteomes" id="UP000287563">
    <property type="component" value="Unassembled WGS sequence"/>
</dbReference>